<sequence>NQPTGAFTGKPETGTGPWYSPETDDDNASNRGWCGYPTSNDNPIFAPSLSRMSPDNATYATDPAGWHQATCYYCGLEANITNPSNGVTALLYIGDVFD</sequence>
<dbReference type="OrthoDB" id="428177at2759"/>
<dbReference type="RefSeq" id="XP_007310371.1">
    <property type="nucleotide sequence ID" value="XM_007310309.1"/>
</dbReference>
<dbReference type="KEGG" id="shs:STEHIDRAFT_19980"/>
<organism evidence="2 3">
    <name type="scientific">Stereum hirsutum (strain FP-91666)</name>
    <name type="common">White-rot fungus</name>
    <dbReference type="NCBI Taxonomy" id="721885"/>
    <lineage>
        <taxon>Eukaryota</taxon>
        <taxon>Fungi</taxon>
        <taxon>Dikarya</taxon>
        <taxon>Basidiomycota</taxon>
        <taxon>Agaricomycotina</taxon>
        <taxon>Agaricomycetes</taxon>
        <taxon>Russulales</taxon>
        <taxon>Stereaceae</taxon>
        <taxon>Stereum</taxon>
    </lineage>
</organism>
<proteinExistence type="predicted"/>
<dbReference type="AlphaFoldDB" id="R7RY33"/>
<name>R7RY33_STEHR</name>
<feature type="non-terminal residue" evidence="2">
    <location>
        <position position="1"/>
    </location>
</feature>
<evidence type="ECO:0000313" key="3">
    <source>
        <dbReference type="Proteomes" id="UP000053927"/>
    </source>
</evidence>
<feature type="non-terminal residue" evidence="2">
    <location>
        <position position="98"/>
    </location>
</feature>
<dbReference type="EMBL" id="JH687398">
    <property type="protein sequence ID" value="EIM80316.1"/>
    <property type="molecule type" value="Genomic_DNA"/>
</dbReference>
<dbReference type="Proteomes" id="UP000053927">
    <property type="component" value="Unassembled WGS sequence"/>
</dbReference>
<reference evidence="3" key="1">
    <citation type="journal article" date="2012" name="Science">
        <title>The Paleozoic origin of enzymatic lignin decomposition reconstructed from 31 fungal genomes.</title>
        <authorList>
            <person name="Floudas D."/>
            <person name="Binder M."/>
            <person name="Riley R."/>
            <person name="Barry K."/>
            <person name="Blanchette R.A."/>
            <person name="Henrissat B."/>
            <person name="Martinez A.T."/>
            <person name="Otillar R."/>
            <person name="Spatafora J.W."/>
            <person name="Yadav J.S."/>
            <person name="Aerts A."/>
            <person name="Benoit I."/>
            <person name="Boyd A."/>
            <person name="Carlson A."/>
            <person name="Copeland A."/>
            <person name="Coutinho P.M."/>
            <person name="de Vries R.P."/>
            <person name="Ferreira P."/>
            <person name="Findley K."/>
            <person name="Foster B."/>
            <person name="Gaskell J."/>
            <person name="Glotzer D."/>
            <person name="Gorecki P."/>
            <person name="Heitman J."/>
            <person name="Hesse C."/>
            <person name="Hori C."/>
            <person name="Igarashi K."/>
            <person name="Jurgens J.A."/>
            <person name="Kallen N."/>
            <person name="Kersten P."/>
            <person name="Kohler A."/>
            <person name="Kuees U."/>
            <person name="Kumar T.K.A."/>
            <person name="Kuo A."/>
            <person name="LaButti K."/>
            <person name="Larrondo L.F."/>
            <person name="Lindquist E."/>
            <person name="Ling A."/>
            <person name="Lombard V."/>
            <person name="Lucas S."/>
            <person name="Lundell T."/>
            <person name="Martin R."/>
            <person name="McLaughlin D.J."/>
            <person name="Morgenstern I."/>
            <person name="Morin E."/>
            <person name="Murat C."/>
            <person name="Nagy L.G."/>
            <person name="Nolan M."/>
            <person name="Ohm R.A."/>
            <person name="Patyshakuliyeva A."/>
            <person name="Rokas A."/>
            <person name="Ruiz-Duenas F.J."/>
            <person name="Sabat G."/>
            <person name="Salamov A."/>
            <person name="Samejima M."/>
            <person name="Schmutz J."/>
            <person name="Slot J.C."/>
            <person name="St John F."/>
            <person name="Stenlid J."/>
            <person name="Sun H."/>
            <person name="Sun S."/>
            <person name="Syed K."/>
            <person name="Tsang A."/>
            <person name="Wiebenga A."/>
            <person name="Young D."/>
            <person name="Pisabarro A."/>
            <person name="Eastwood D.C."/>
            <person name="Martin F."/>
            <person name="Cullen D."/>
            <person name="Grigoriev I.V."/>
            <person name="Hibbett D.S."/>
        </authorList>
    </citation>
    <scope>NUCLEOTIDE SEQUENCE [LARGE SCALE GENOMIC DNA]</scope>
    <source>
        <strain evidence="3">FP-91666</strain>
    </source>
</reference>
<protein>
    <submittedName>
        <fullName evidence="2">Uncharacterized protein</fullName>
    </submittedName>
</protein>
<evidence type="ECO:0000256" key="1">
    <source>
        <dbReference type="SAM" id="MobiDB-lite"/>
    </source>
</evidence>
<accession>R7RY33</accession>
<feature type="region of interest" description="Disordered" evidence="1">
    <location>
        <begin position="1"/>
        <end position="35"/>
    </location>
</feature>
<evidence type="ECO:0000313" key="2">
    <source>
        <dbReference type="EMBL" id="EIM80316.1"/>
    </source>
</evidence>
<gene>
    <name evidence="2" type="ORF">STEHIDRAFT_19980</name>
</gene>
<keyword evidence="3" id="KW-1185">Reference proteome</keyword>
<dbReference type="GeneID" id="18804271"/>